<protein>
    <submittedName>
        <fullName evidence="1">Uncharacterized protein</fullName>
    </submittedName>
</protein>
<dbReference type="AlphaFoldDB" id="A0A0F9DDA8"/>
<gene>
    <name evidence="1" type="ORF">LCGC14_2213190</name>
</gene>
<organism evidence="1">
    <name type="scientific">marine sediment metagenome</name>
    <dbReference type="NCBI Taxonomy" id="412755"/>
    <lineage>
        <taxon>unclassified sequences</taxon>
        <taxon>metagenomes</taxon>
        <taxon>ecological metagenomes</taxon>
    </lineage>
</organism>
<sequence length="78" mass="8956">MISPGTGCRRCSFKVSTELDYDTDIAHCPKCKAKYAVIRKDHHDMETGEIWQDINLGEQLRDFPAPKNFQNPMGEKNK</sequence>
<proteinExistence type="predicted"/>
<name>A0A0F9DDA8_9ZZZZ</name>
<dbReference type="EMBL" id="LAZR01029412">
    <property type="protein sequence ID" value="KKL59649.1"/>
    <property type="molecule type" value="Genomic_DNA"/>
</dbReference>
<accession>A0A0F9DDA8</accession>
<comment type="caution">
    <text evidence="1">The sequence shown here is derived from an EMBL/GenBank/DDBJ whole genome shotgun (WGS) entry which is preliminary data.</text>
</comment>
<evidence type="ECO:0000313" key="1">
    <source>
        <dbReference type="EMBL" id="KKL59649.1"/>
    </source>
</evidence>
<reference evidence="1" key="1">
    <citation type="journal article" date="2015" name="Nature">
        <title>Complex archaea that bridge the gap between prokaryotes and eukaryotes.</title>
        <authorList>
            <person name="Spang A."/>
            <person name="Saw J.H."/>
            <person name="Jorgensen S.L."/>
            <person name="Zaremba-Niedzwiedzka K."/>
            <person name="Martijn J."/>
            <person name="Lind A.E."/>
            <person name="van Eijk R."/>
            <person name="Schleper C."/>
            <person name="Guy L."/>
            <person name="Ettema T.J."/>
        </authorList>
    </citation>
    <scope>NUCLEOTIDE SEQUENCE</scope>
</reference>